<dbReference type="PANTHER" id="PTHR43300">
    <property type="entry name" value="ACETYLTRANSFERASE"/>
    <property type="match status" value="1"/>
</dbReference>
<proteinExistence type="inferred from homology"/>
<name>A0A9D7LR44_9RHOO</name>
<comment type="caution">
    <text evidence="7">The sequence shown here is derived from an EMBL/GenBank/DDBJ whole genome shotgun (WGS) entry which is preliminary data.</text>
</comment>
<dbReference type="GO" id="GO:0016746">
    <property type="term" value="F:acyltransferase activity"/>
    <property type="evidence" value="ECO:0007669"/>
    <property type="project" value="UniProtKB-KW"/>
</dbReference>
<dbReference type="InterPro" id="IPR001451">
    <property type="entry name" value="Hexapep"/>
</dbReference>
<evidence type="ECO:0000256" key="2">
    <source>
        <dbReference type="ARBA" id="ARBA00022679"/>
    </source>
</evidence>
<dbReference type="NCBIfam" id="TIGR03570">
    <property type="entry name" value="NeuD_NnaD"/>
    <property type="match status" value="1"/>
</dbReference>
<organism evidence="7 8">
    <name type="scientific">Candidatus Dechloromonas phosphorivorans</name>
    <dbReference type="NCBI Taxonomy" id="2899244"/>
    <lineage>
        <taxon>Bacteria</taxon>
        <taxon>Pseudomonadati</taxon>
        <taxon>Pseudomonadota</taxon>
        <taxon>Betaproteobacteria</taxon>
        <taxon>Rhodocyclales</taxon>
        <taxon>Azonexaceae</taxon>
        <taxon>Dechloromonas</taxon>
    </lineage>
</organism>
<reference evidence="7" key="1">
    <citation type="submission" date="2020-10" db="EMBL/GenBank/DDBJ databases">
        <title>Connecting structure to function with the recovery of over 1000 high-quality activated sludge metagenome-assembled genomes encoding full-length rRNA genes using long-read sequencing.</title>
        <authorList>
            <person name="Singleton C.M."/>
            <person name="Petriglieri F."/>
            <person name="Kristensen J.M."/>
            <person name="Kirkegaard R.H."/>
            <person name="Michaelsen T.Y."/>
            <person name="Andersen M.H."/>
            <person name="Karst S.M."/>
            <person name="Dueholm M.S."/>
            <person name="Nielsen P.H."/>
            <person name="Albertsen M."/>
        </authorList>
    </citation>
    <scope>NUCLEOTIDE SEQUENCE</scope>
    <source>
        <strain evidence="7">OdNE_18-Q3-R46-58_BAT3C.305</strain>
    </source>
</reference>
<dbReference type="Gene3D" id="2.160.10.10">
    <property type="entry name" value="Hexapeptide repeat proteins"/>
    <property type="match status" value="1"/>
</dbReference>
<comment type="similarity">
    <text evidence="1">Belongs to the transferase hexapeptide repeat family.</text>
</comment>
<evidence type="ECO:0000313" key="8">
    <source>
        <dbReference type="Proteomes" id="UP000808146"/>
    </source>
</evidence>
<dbReference type="AlphaFoldDB" id="A0A9D7LR44"/>
<protein>
    <submittedName>
        <fullName evidence="7">Acetyltransferase</fullName>
    </submittedName>
</protein>
<dbReference type="Proteomes" id="UP000808146">
    <property type="component" value="Unassembled WGS sequence"/>
</dbReference>
<accession>A0A9D7LR44</accession>
<dbReference type="EMBL" id="JADKBR010000028">
    <property type="protein sequence ID" value="MBK8892447.1"/>
    <property type="molecule type" value="Genomic_DNA"/>
</dbReference>
<dbReference type="PROSITE" id="PS00101">
    <property type="entry name" value="HEXAPEP_TRANSFERASES"/>
    <property type="match status" value="1"/>
</dbReference>
<feature type="binding site" evidence="5">
    <location>
        <position position="77"/>
    </location>
    <ligand>
        <name>substrate</name>
    </ligand>
</feature>
<dbReference type="Pfam" id="PF00132">
    <property type="entry name" value="Hexapep"/>
    <property type="match status" value="1"/>
</dbReference>
<sequence>MKLSVAPSAHLIMLGAGGHASVLHALALAAGHHFIGICDPELARDGVRFWKGIRVLGDDSALADIDRATMGLVNGIGQVAGSSARQLVFERLRKAGFSFPVLIHPFAWVADGVKLKHGVQVMAGAIIQPDSAIGENTIVNTKASVDHGCVIGGHVHIAPGATLCGGVTVGDGAFVGAGSTLVQNVFVGGEAVVGAGAVVIKDLEPGSKLIGASMRRTSMRVNR</sequence>
<keyword evidence="3" id="KW-0677">Repeat</keyword>
<dbReference type="SUPFAM" id="SSF51161">
    <property type="entry name" value="Trimeric LpxA-like enzymes"/>
    <property type="match status" value="1"/>
</dbReference>
<gene>
    <name evidence="7" type="ORF">IPN75_19865</name>
</gene>
<dbReference type="InterPro" id="IPR011004">
    <property type="entry name" value="Trimer_LpxA-like_sf"/>
</dbReference>
<dbReference type="CDD" id="cd03360">
    <property type="entry name" value="LbH_AT_putative"/>
    <property type="match status" value="1"/>
</dbReference>
<dbReference type="Pfam" id="PF17836">
    <property type="entry name" value="PglD_N"/>
    <property type="match status" value="1"/>
</dbReference>
<dbReference type="InterPro" id="IPR041561">
    <property type="entry name" value="PglD_N"/>
</dbReference>
<evidence type="ECO:0000256" key="4">
    <source>
        <dbReference type="ARBA" id="ARBA00023315"/>
    </source>
</evidence>
<dbReference type="InterPro" id="IPR020019">
    <property type="entry name" value="AcTrfase_PglD-like"/>
</dbReference>
<evidence type="ECO:0000313" key="7">
    <source>
        <dbReference type="EMBL" id="MBK8892447.1"/>
    </source>
</evidence>
<evidence type="ECO:0000256" key="1">
    <source>
        <dbReference type="ARBA" id="ARBA00007274"/>
    </source>
</evidence>
<keyword evidence="2" id="KW-0808">Transferase</keyword>
<keyword evidence="4" id="KW-0012">Acyltransferase</keyword>
<dbReference type="PANTHER" id="PTHR43300:SF7">
    <property type="entry name" value="UDP-N-ACETYLBACILLOSAMINE N-ACETYLTRANSFERASE"/>
    <property type="match status" value="1"/>
</dbReference>
<dbReference type="InterPro" id="IPR018357">
    <property type="entry name" value="Hexapep_transf_CS"/>
</dbReference>
<dbReference type="InterPro" id="IPR050179">
    <property type="entry name" value="Trans_hexapeptide_repeat"/>
</dbReference>
<evidence type="ECO:0000256" key="5">
    <source>
        <dbReference type="PIRSR" id="PIRSR620019-2"/>
    </source>
</evidence>
<feature type="binding site" evidence="5">
    <location>
        <position position="156"/>
    </location>
    <ligand>
        <name>acetyl-CoA</name>
        <dbReference type="ChEBI" id="CHEBI:57288"/>
    </ligand>
</feature>
<feature type="domain" description="PglD N-terminal" evidence="6">
    <location>
        <begin position="11"/>
        <end position="91"/>
    </location>
</feature>
<evidence type="ECO:0000256" key="3">
    <source>
        <dbReference type="ARBA" id="ARBA00022737"/>
    </source>
</evidence>
<dbReference type="Gene3D" id="3.40.50.20">
    <property type="match status" value="1"/>
</dbReference>
<evidence type="ECO:0000259" key="6">
    <source>
        <dbReference type="Pfam" id="PF17836"/>
    </source>
</evidence>